<comment type="caution">
    <text evidence="1">The sequence shown here is derived from an EMBL/GenBank/DDBJ whole genome shotgun (WGS) entry which is preliminary data.</text>
</comment>
<protein>
    <submittedName>
        <fullName evidence="1">Uncharacterized protein</fullName>
    </submittedName>
</protein>
<reference evidence="1" key="1">
    <citation type="submission" date="2022-10" db="EMBL/GenBank/DDBJ databases">
        <title>Culturing micro-colonial fungi from biological soil crusts in the Mojave desert and describing Neophaeococcomyces mojavensis, and introducing the new genera and species Taxawa tesnikishii.</title>
        <authorList>
            <person name="Kurbessoian T."/>
            <person name="Stajich J.E."/>
        </authorList>
    </citation>
    <scope>NUCLEOTIDE SEQUENCE</scope>
    <source>
        <strain evidence="1">JES_115</strain>
    </source>
</reference>
<dbReference type="Proteomes" id="UP001172680">
    <property type="component" value="Unassembled WGS sequence"/>
</dbReference>
<accession>A0ACC2ZP06</accession>
<sequence>MDLTARKIRQRDYGLLTPPSSPLTPLEFFDRTLANDYIIVSTPPVSPRKTKRPQMPSEPGFGGRHLLGPDSPLLKEDEVFLKAPSLRLSPARALPPKHRRCWSETTNTHTKPLPASTEISAERWFGFARSASLTISDFTIQEMDRSDDEDDLSIDATSTGSHDSTNLSQLIHGNAPVLLPNASWPRLDGTEDFPISTPGGREAESPESAATPDLSSDADSDVDSEGNAFDQTPTTPSPPGRADHRLHSQSMSRGASGTIGLRHGSLNSANRQVSAGAVWGAGGSAAATGITAVSDGRGNLLGSGTNAPLYTALFLSEPEPALETRAHERRLALALDVDQAGTVLGNLHEPEASASPSRSVLDAPALRDDYYCSLLAYSPSAKCLAVGLSNHVYLWSEHRGVDTPDSLNAPYTAHITSLAFSSTQGGREILAIGRADGRITLWSPFDEGPRFDSEQPHPVSCVSFRPALVKRPSLRDPYVTVETEELLVGDEAGHIYVYSIEWPSSNDRDLFAWHGAMTLLARMTAHSQQICGIAWSRDGSLFATGGNDNICMLFETKKVTSPVPAPGRVLAIDASHAKHEFTLSAAIKALAFSPHHPSLLALGGGSNDRHIHFYHAGSAAPLASINCFAQVTSLVWSSTRNEVCATFGFAQPEHPYRIAVFAWPSCQQVVAIPWAEGGRALWSIPYPGGPETGRSRGEGGTWCRRTEQEGCIVVATSESSIKFHEVWSEDRRVKGGLGSLGGGNILESLEGLDGDEELSIR</sequence>
<proteinExistence type="predicted"/>
<dbReference type="EMBL" id="JAPDRP010000001">
    <property type="protein sequence ID" value="KAJ9649341.1"/>
    <property type="molecule type" value="Genomic_DNA"/>
</dbReference>
<keyword evidence="2" id="KW-1185">Reference proteome</keyword>
<evidence type="ECO:0000313" key="2">
    <source>
        <dbReference type="Proteomes" id="UP001172680"/>
    </source>
</evidence>
<evidence type="ECO:0000313" key="1">
    <source>
        <dbReference type="EMBL" id="KAJ9649341.1"/>
    </source>
</evidence>
<name>A0ACC2ZP06_9PEZI</name>
<gene>
    <name evidence="1" type="ORF">H2199_000116</name>
</gene>
<organism evidence="1 2">
    <name type="scientific">Coniosporium tulheliwenetii</name>
    <dbReference type="NCBI Taxonomy" id="3383036"/>
    <lineage>
        <taxon>Eukaryota</taxon>
        <taxon>Fungi</taxon>
        <taxon>Dikarya</taxon>
        <taxon>Ascomycota</taxon>
        <taxon>Pezizomycotina</taxon>
        <taxon>Dothideomycetes</taxon>
        <taxon>Dothideomycetes incertae sedis</taxon>
        <taxon>Coniosporium</taxon>
    </lineage>
</organism>